<comment type="function">
    <text evidence="2">Plays an important role in DNA replication, recombination and repair. Binds to ssDNA and to an array of partner proteins to recruit them to their sites of action during DNA metabolism.</text>
</comment>
<feature type="region of interest" description="Disordered" evidence="4">
    <location>
        <begin position="186"/>
        <end position="206"/>
    </location>
</feature>
<keyword evidence="6" id="KW-1185">Reference proteome</keyword>
<feature type="short sequence motif" description="Important for interaction with partner proteins" evidence="2">
    <location>
        <begin position="201"/>
        <end position="206"/>
    </location>
</feature>
<sequence length="206" mass="22963">MINRVVLVGRLTKDPELRYTPNGIASCRFTLAVNRTFTNEQGERDADFISCVAWRKQAENLANYQRKGNLLGIEGRIQTGSYEGQDGKRVYTTDVVADSIQFLEPRTNTGGQPNAPQYQGQPNPYQQQQPPQQYGGQAFGNNQPAYVGGQSQQHFGGTMPGQNAFGNNTYQQNQPLIIQPNYTRVDEDPFANSRGPIEVSEDDLPF</sequence>
<feature type="region of interest" description="Disordered" evidence="4">
    <location>
        <begin position="105"/>
        <end position="136"/>
    </location>
</feature>
<keyword evidence="2" id="KW-0233">DNA recombination</keyword>
<dbReference type="PANTHER" id="PTHR10302">
    <property type="entry name" value="SINGLE-STRANDED DNA-BINDING PROTEIN"/>
    <property type="match status" value="1"/>
</dbReference>
<dbReference type="NCBIfam" id="TIGR00621">
    <property type="entry name" value="ssb"/>
    <property type="match status" value="1"/>
</dbReference>
<dbReference type="HAMAP" id="MF_00984">
    <property type="entry name" value="SSB"/>
    <property type="match status" value="1"/>
</dbReference>
<proteinExistence type="inferred from homology"/>
<evidence type="ECO:0000256" key="3">
    <source>
        <dbReference type="RuleBase" id="RU000524"/>
    </source>
</evidence>
<name>A0ABX7ALX0_9BACI</name>
<dbReference type="InterPro" id="IPR011344">
    <property type="entry name" value="ssDNA-bd"/>
</dbReference>
<accession>A0ABX7ALX0</accession>
<evidence type="ECO:0000256" key="1">
    <source>
        <dbReference type="ARBA" id="ARBA00023125"/>
    </source>
</evidence>
<dbReference type="RefSeq" id="WP_053592537.1">
    <property type="nucleotide sequence ID" value="NZ_CP067341.1"/>
</dbReference>
<protein>
    <recommendedName>
        <fullName evidence="2 3">Single-stranded DNA-binding protein</fullName>
        <shortName evidence="2">SSB</shortName>
    </recommendedName>
</protein>
<gene>
    <name evidence="5" type="primary">ssb</name>
    <name evidence="5" type="ORF">FJQ98_14255</name>
</gene>
<dbReference type="Proteomes" id="UP000596049">
    <property type="component" value="Chromosome"/>
</dbReference>
<dbReference type="InterPro" id="IPR000424">
    <property type="entry name" value="Primosome_PriB/ssb"/>
</dbReference>
<comment type="caution">
    <text evidence="2">Lacks conserved residue(s) required for the propagation of feature annotation.</text>
</comment>
<evidence type="ECO:0000313" key="6">
    <source>
        <dbReference type="Proteomes" id="UP000596049"/>
    </source>
</evidence>
<dbReference type="InterPro" id="IPR012340">
    <property type="entry name" value="NA-bd_OB-fold"/>
</dbReference>
<dbReference type="Gene3D" id="2.40.50.140">
    <property type="entry name" value="Nucleic acid-binding proteins"/>
    <property type="match status" value="1"/>
</dbReference>
<dbReference type="CDD" id="cd04496">
    <property type="entry name" value="SSB_OBF"/>
    <property type="match status" value="1"/>
</dbReference>
<keyword evidence="2" id="KW-0234">DNA repair</keyword>
<keyword evidence="1 2" id="KW-0238">DNA-binding</keyword>
<evidence type="ECO:0000256" key="4">
    <source>
        <dbReference type="SAM" id="MobiDB-lite"/>
    </source>
</evidence>
<dbReference type="Pfam" id="PF00436">
    <property type="entry name" value="SSB"/>
    <property type="match status" value="1"/>
</dbReference>
<comment type="subunit">
    <text evidence="2">Homotetramer.</text>
</comment>
<dbReference type="PANTHER" id="PTHR10302:SF27">
    <property type="entry name" value="SINGLE-STRANDED DNA-BINDING PROTEIN"/>
    <property type="match status" value="1"/>
</dbReference>
<dbReference type="EMBL" id="CP067341">
    <property type="protein sequence ID" value="QQP10451.1"/>
    <property type="molecule type" value="Genomic_DNA"/>
</dbReference>
<organism evidence="5 6">
    <name type="scientific">Lysinibacillus agricola</name>
    <dbReference type="NCBI Taxonomy" id="2590012"/>
    <lineage>
        <taxon>Bacteria</taxon>
        <taxon>Bacillati</taxon>
        <taxon>Bacillota</taxon>
        <taxon>Bacilli</taxon>
        <taxon>Bacillales</taxon>
        <taxon>Bacillaceae</taxon>
        <taxon>Lysinibacillus</taxon>
    </lineage>
</organism>
<dbReference type="GO" id="GO:0003677">
    <property type="term" value="F:DNA binding"/>
    <property type="evidence" value="ECO:0007669"/>
    <property type="project" value="UniProtKB-KW"/>
</dbReference>
<evidence type="ECO:0000256" key="2">
    <source>
        <dbReference type="HAMAP-Rule" id="MF_00984"/>
    </source>
</evidence>
<feature type="compositionally biased region" description="Low complexity" evidence="4">
    <location>
        <begin position="110"/>
        <end position="136"/>
    </location>
</feature>
<keyword evidence="2" id="KW-0235">DNA replication</keyword>
<keyword evidence="2" id="KW-0227">DNA damage</keyword>
<reference evidence="5 6" key="1">
    <citation type="submission" date="2020-01" db="EMBL/GenBank/DDBJ databases">
        <authorList>
            <person name="Liu G."/>
            <person name="Liu B."/>
        </authorList>
    </citation>
    <scope>NUCLEOTIDE SEQUENCE [LARGE SCALE GENOMIC DNA]</scope>
    <source>
        <strain evidence="5 6">FJAT-51161</strain>
    </source>
</reference>
<dbReference type="SUPFAM" id="SSF50249">
    <property type="entry name" value="Nucleic acid-binding proteins"/>
    <property type="match status" value="1"/>
</dbReference>
<dbReference type="PROSITE" id="PS50935">
    <property type="entry name" value="SSB"/>
    <property type="match status" value="1"/>
</dbReference>
<evidence type="ECO:0000313" key="5">
    <source>
        <dbReference type="EMBL" id="QQP10451.1"/>
    </source>
</evidence>